<gene>
    <name evidence="1" type="ORF">A3A93_03535</name>
</gene>
<evidence type="ECO:0000313" key="1">
    <source>
        <dbReference type="EMBL" id="OGK48508.1"/>
    </source>
</evidence>
<dbReference type="Proteomes" id="UP000177141">
    <property type="component" value="Unassembled WGS sequence"/>
</dbReference>
<dbReference type="STRING" id="1802061.A3A93_03535"/>
<name>A0A1F7IYS3_9BACT</name>
<accession>A0A1F7IYS3</accession>
<protein>
    <recommendedName>
        <fullName evidence="3">HEPN domain-containing protein</fullName>
    </recommendedName>
</protein>
<comment type="caution">
    <text evidence="1">The sequence shown here is derived from an EMBL/GenBank/DDBJ whole genome shotgun (WGS) entry which is preliminary data.</text>
</comment>
<evidence type="ECO:0000313" key="2">
    <source>
        <dbReference type="Proteomes" id="UP000177141"/>
    </source>
</evidence>
<dbReference type="AlphaFoldDB" id="A0A1F7IYS3"/>
<organism evidence="1 2">
    <name type="scientific">Candidatus Roizmanbacteria bacterium RIFCSPLOWO2_01_FULL_38_12</name>
    <dbReference type="NCBI Taxonomy" id="1802061"/>
    <lineage>
        <taxon>Bacteria</taxon>
        <taxon>Candidatus Roizmaniibacteriota</taxon>
    </lineage>
</organism>
<sequence length="168" mass="20072">MIIQIDIARLLITNALEHLMAAEKLHNSRKENLIDEAEECIQAIILFQSAMEAIITEEIENEKKLKKVFKENSELARTHHSLSFKNKWLRSFDVLLVKDRKSLNAYLKFYTDYRLPISHPKGRYLSLEKYRFKETLNGIKNGWQTIELLYKSLEKNYQSFDEYWKKSR</sequence>
<reference evidence="1 2" key="1">
    <citation type="journal article" date="2016" name="Nat. Commun.">
        <title>Thousands of microbial genomes shed light on interconnected biogeochemical processes in an aquifer system.</title>
        <authorList>
            <person name="Anantharaman K."/>
            <person name="Brown C.T."/>
            <person name="Hug L.A."/>
            <person name="Sharon I."/>
            <person name="Castelle C.J."/>
            <person name="Probst A.J."/>
            <person name="Thomas B.C."/>
            <person name="Singh A."/>
            <person name="Wilkins M.J."/>
            <person name="Karaoz U."/>
            <person name="Brodie E.L."/>
            <person name="Williams K.H."/>
            <person name="Hubbard S.S."/>
            <person name="Banfield J.F."/>
        </authorList>
    </citation>
    <scope>NUCLEOTIDE SEQUENCE [LARGE SCALE GENOMIC DNA]</scope>
</reference>
<evidence type="ECO:0008006" key="3">
    <source>
        <dbReference type="Google" id="ProtNLM"/>
    </source>
</evidence>
<proteinExistence type="predicted"/>
<dbReference type="EMBL" id="MGAL01000014">
    <property type="protein sequence ID" value="OGK48508.1"/>
    <property type="molecule type" value="Genomic_DNA"/>
</dbReference>